<keyword evidence="2 5" id="KW-0812">Transmembrane</keyword>
<keyword evidence="4 5" id="KW-0472">Membrane</keyword>
<dbReference type="STRING" id="1441095.AM592_11615"/>
<feature type="transmembrane region" description="Helical" evidence="5">
    <location>
        <begin position="218"/>
        <end position="242"/>
    </location>
</feature>
<dbReference type="GO" id="GO:0008271">
    <property type="term" value="F:secondary active sulfate transmembrane transporter activity"/>
    <property type="evidence" value="ECO:0007669"/>
    <property type="project" value="InterPro"/>
</dbReference>
<dbReference type="PANTHER" id="PTHR43310">
    <property type="entry name" value="SULFATE TRANSPORTER YBAR-RELATED"/>
    <property type="match status" value="1"/>
</dbReference>
<feature type="transmembrane region" description="Helical" evidence="5">
    <location>
        <begin position="317"/>
        <end position="334"/>
    </location>
</feature>
<dbReference type="PROSITE" id="PS50801">
    <property type="entry name" value="STAS"/>
    <property type="match status" value="1"/>
</dbReference>
<keyword evidence="3 5" id="KW-1133">Transmembrane helix</keyword>
<evidence type="ECO:0000259" key="6">
    <source>
        <dbReference type="PROSITE" id="PS50801"/>
    </source>
</evidence>
<reference evidence="8" key="1">
    <citation type="submission" date="2015-08" db="EMBL/GenBank/DDBJ databases">
        <title>Genome sequencing project for genomic taxonomy and phylogenomics of Bacillus-like bacteria.</title>
        <authorList>
            <person name="Liu B."/>
            <person name="Wang J."/>
            <person name="Zhu Y."/>
            <person name="Liu G."/>
            <person name="Chen Q."/>
            <person name="Chen Z."/>
            <person name="Lan J."/>
            <person name="Che J."/>
            <person name="Ge C."/>
            <person name="Shi H."/>
            <person name="Pan Z."/>
            <person name="Liu X."/>
        </authorList>
    </citation>
    <scope>NUCLEOTIDE SEQUENCE [LARGE SCALE GENOMIC DNA]</scope>
    <source>
        <strain evidence="8">FJAT-4402</strain>
    </source>
</reference>
<comment type="subcellular location">
    <subcellularLocation>
        <location evidence="1">Membrane</location>
        <topology evidence="1">Multi-pass membrane protein</topology>
    </subcellularLocation>
</comment>
<dbReference type="EMBL" id="CP012600">
    <property type="protein sequence ID" value="ALC84215.1"/>
    <property type="molecule type" value="Genomic_DNA"/>
</dbReference>
<feature type="transmembrane region" description="Helical" evidence="5">
    <location>
        <begin position="369"/>
        <end position="386"/>
    </location>
</feature>
<feature type="transmembrane region" description="Helical" evidence="5">
    <location>
        <begin position="168"/>
        <end position="186"/>
    </location>
</feature>
<dbReference type="Gene3D" id="3.30.750.24">
    <property type="entry name" value="STAS domain"/>
    <property type="match status" value="1"/>
</dbReference>
<feature type="transmembrane region" description="Helical" evidence="5">
    <location>
        <begin position="48"/>
        <end position="78"/>
    </location>
</feature>
<dbReference type="InterPro" id="IPR011547">
    <property type="entry name" value="SLC26A/SulP_dom"/>
</dbReference>
<accession>A0A0M4GDH2</accession>
<dbReference type="SUPFAM" id="SSF52091">
    <property type="entry name" value="SpoIIaa-like"/>
    <property type="match status" value="1"/>
</dbReference>
<dbReference type="CDD" id="cd07042">
    <property type="entry name" value="STAS_SulP_like_sulfate_transporter"/>
    <property type="match status" value="1"/>
</dbReference>
<feature type="transmembrane region" description="Helical" evidence="5">
    <location>
        <begin position="116"/>
        <end position="134"/>
    </location>
</feature>
<evidence type="ECO:0000313" key="8">
    <source>
        <dbReference type="Proteomes" id="UP000067625"/>
    </source>
</evidence>
<dbReference type="InterPro" id="IPR052706">
    <property type="entry name" value="Membrane-Transporter-like"/>
</dbReference>
<evidence type="ECO:0000256" key="1">
    <source>
        <dbReference type="ARBA" id="ARBA00004141"/>
    </source>
</evidence>
<dbReference type="InterPro" id="IPR036513">
    <property type="entry name" value="STAS_dom_sf"/>
</dbReference>
<dbReference type="Pfam" id="PF01740">
    <property type="entry name" value="STAS"/>
    <property type="match status" value="1"/>
</dbReference>
<protein>
    <recommendedName>
        <fullName evidence="6">STAS domain-containing protein</fullName>
    </recommendedName>
</protein>
<sequence length="491" mass="53038">MKLLQKLNKEWFGNPKNDILSGIVVALALIPEAIAFSIIAGVDPMVGLYASFCIAVVISFAGGRPAMISAATGAMALLMTTLVKDYGIQYLFATTILTGIIQLIFGVLKIARFMKFIPRSVMVGFVNALAILIFMAQVPHFIGISNLTYIVVAVTLAIIYLLPRFTQVVPAPLVAIVIMTVFAIFANTDLRTVGDLGQITQSLPSFLLPEIPLNFETLAIIFPTSLALAVVGLLESMLTASIVDDMTDTESNKNRECRGQGIANIVAGFFGGMAGCAMIGQSVINVKSGGRGRLSTFVAGVFLMFLIIVLGDWVVQIPMAALAGVMIMVSIGTFDWSSLRTLTKVPLTDTIVMVVTVVTVVATHDLSKGVFAGIILSAIFFVAKISKVRVEESSKGNEKKTVYDIKGQIFFASVQDFVNSFSFQDPKQKVILNFSEANIWDDSAVAAIDKVVIKFKEQNVDVKLAGLNESSDQLIKKLATYDRPNRRASNH</sequence>
<feature type="transmembrane region" description="Helical" evidence="5">
    <location>
        <begin position="20"/>
        <end position="42"/>
    </location>
</feature>
<feature type="transmembrane region" description="Helical" evidence="5">
    <location>
        <begin position="141"/>
        <end position="162"/>
    </location>
</feature>
<dbReference type="InterPro" id="IPR002645">
    <property type="entry name" value="STAS_dom"/>
</dbReference>
<feature type="transmembrane region" description="Helical" evidence="5">
    <location>
        <begin position="90"/>
        <end position="110"/>
    </location>
</feature>
<dbReference type="PANTHER" id="PTHR43310:SF1">
    <property type="entry name" value="SULFATE TRANSPORTER YBAR-RELATED"/>
    <property type="match status" value="1"/>
</dbReference>
<dbReference type="InterPro" id="IPR018045">
    <property type="entry name" value="S04_transporter_CS"/>
</dbReference>
<evidence type="ECO:0000256" key="2">
    <source>
        <dbReference type="ARBA" id="ARBA00022692"/>
    </source>
</evidence>
<evidence type="ECO:0000313" key="7">
    <source>
        <dbReference type="EMBL" id="ALC84215.1"/>
    </source>
</evidence>
<feature type="transmembrane region" description="Helical" evidence="5">
    <location>
        <begin position="262"/>
        <end position="280"/>
    </location>
</feature>
<feature type="domain" description="STAS" evidence="6">
    <location>
        <begin position="402"/>
        <end position="491"/>
    </location>
</feature>
<dbReference type="PROSITE" id="PS01130">
    <property type="entry name" value="SLC26A"/>
    <property type="match status" value="1"/>
</dbReference>
<dbReference type="Pfam" id="PF00916">
    <property type="entry name" value="Sulfate_transp"/>
    <property type="match status" value="2"/>
</dbReference>
<gene>
    <name evidence="7" type="ORF">AM592_11615</name>
</gene>
<dbReference type="AlphaFoldDB" id="A0A0M4GDH2"/>
<evidence type="ECO:0000256" key="3">
    <source>
        <dbReference type="ARBA" id="ARBA00022989"/>
    </source>
</evidence>
<name>A0A0M4GDH2_9BACI</name>
<dbReference type="GO" id="GO:0016020">
    <property type="term" value="C:membrane"/>
    <property type="evidence" value="ECO:0007669"/>
    <property type="project" value="UniProtKB-SubCell"/>
</dbReference>
<evidence type="ECO:0000256" key="5">
    <source>
        <dbReference type="SAM" id="Phobius"/>
    </source>
</evidence>
<keyword evidence="8" id="KW-1185">Reference proteome</keyword>
<evidence type="ECO:0000256" key="4">
    <source>
        <dbReference type="ARBA" id="ARBA00023136"/>
    </source>
</evidence>
<dbReference type="Proteomes" id="UP000067625">
    <property type="component" value="Chromosome"/>
</dbReference>
<proteinExistence type="predicted"/>
<reference evidence="7 8" key="2">
    <citation type="journal article" date="2016" name="Int. J. Syst. Evol. Microbiol.">
        <title>Bacillus gobiensis sp. nov., isolated from a soil sample.</title>
        <authorList>
            <person name="Liu B."/>
            <person name="Liu G.H."/>
            <person name="Cetin S."/>
            <person name="Schumann P."/>
            <person name="Pan Z.Z."/>
            <person name="Chen Q.Q."/>
        </authorList>
    </citation>
    <scope>NUCLEOTIDE SEQUENCE [LARGE SCALE GENOMIC DNA]</scope>
    <source>
        <strain evidence="7 8">FJAT-4402</strain>
    </source>
</reference>
<feature type="transmembrane region" description="Helical" evidence="5">
    <location>
        <begin position="292"/>
        <end position="311"/>
    </location>
</feature>
<organism evidence="7 8">
    <name type="scientific">Bacillus gobiensis</name>
    <dbReference type="NCBI Taxonomy" id="1441095"/>
    <lineage>
        <taxon>Bacteria</taxon>
        <taxon>Bacillati</taxon>
        <taxon>Bacillota</taxon>
        <taxon>Bacilli</taxon>
        <taxon>Bacillales</taxon>
        <taxon>Bacillaceae</taxon>
        <taxon>Bacillus</taxon>
    </lineage>
</organism>
<dbReference type="PATRIC" id="fig|1441095.3.peg.2535"/>